<accession>A0ABV0ZGN4</accession>
<sequence length="103" mass="11899">MKEPRTTSKSLLASFAAMKIKVHDPTIRNPWFNCCPKITEPSQICQTKKLKILMISQIFGKIFCGLSRQNSNFFGRCESRYFCCEANIISEKEHETDCQTQWG</sequence>
<keyword evidence="2" id="KW-1185">Reference proteome</keyword>
<protein>
    <submittedName>
        <fullName evidence="1">Uncharacterized protein</fullName>
    </submittedName>
</protein>
<dbReference type="Proteomes" id="UP001469553">
    <property type="component" value="Unassembled WGS sequence"/>
</dbReference>
<comment type="caution">
    <text evidence="1">The sequence shown here is derived from an EMBL/GenBank/DDBJ whole genome shotgun (WGS) entry which is preliminary data.</text>
</comment>
<dbReference type="EMBL" id="JAHRIP010059869">
    <property type="protein sequence ID" value="MEQ2304681.1"/>
    <property type="molecule type" value="Genomic_DNA"/>
</dbReference>
<organism evidence="1 2">
    <name type="scientific">Ameca splendens</name>
    <dbReference type="NCBI Taxonomy" id="208324"/>
    <lineage>
        <taxon>Eukaryota</taxon>
        <taxon>Metazoa</taxon>
        <taxon>Chordata</taxon>
        <taxon>Craniata</taxon>
        <taxon>Vertebrata</taxon>
        <taxon>Euteleostomi</taxon>
        <taxon>Actinopterygii</taxon>
        <taxon>Neopterygii</taxon>
        <taxon>Teleostei</taxon>
        <taxon>Neoteleostei</taxon>
        <taxon>Acanthomorphata</taxon>
        <taxon>Ovalentaria</taxon>
        <taxon>Atherinomorphae</taxon>
        <taxon>Cyprinodontiformes</taxon>
        <taxon>Goodeidae</taxon>
        <taxon>Ameca</taxon>
    </lineage>
</organism>
<proteinExistence type="predicted"/>
<gene>
    <name evidence="1" type="ORF">AMECASPLE_029739</name>
</gene>
<reference evidence="1 2" key="1">
    <citation type="submission" date="2021-06" db="EMBL/GenBank/DDBJ databases">
        <authorList>
            <person name="Palmer J.M."/>
        </authorList>
    </citation>
    <scope>NUCLEOTIDE SEQUENCE [LARGE SCALE GENOMIC DNA]</scope>
    <source>
        <strain evidence="1 2">AS_MEX2019</strain>
        <tissue evidence="1">Muscle</tissue>
    </source>
</reference>
<name>A0ABV0ZGN4_9TELE</name>
<evidence type="ECO:0000313" key="1">
    <source>
        <dbReference type="EMBL" id="MEQ2304681.1"/>
    </source>
</evidence>
<evidence type="ECO:0000313" key="2">
    <source>
        <dbReference type="Proteomes" id="UP001469553"/>
    </source>
</evidence>